<comment type="caution">
    <text evidence="8">The sequence shown here is derived from an EMBL/GenBank/DDBJ whole genome shotgun (WGS) entry which is preliminary data.</text>
</comment>
<comment type="catalytic activity">
    <reaction evidence="5 6">
        <text>cytidine(34) in tRNA(Ile2) + L-lysine + ATP = lysidine(34) in tRNA(Ile2) + AMP + diphosphate + H(+)</text>
        <dbReference type="Rhea" id="RHEA:43744"/>
        <dbReference type="Rhea" id="RHEA-COMP:10625"/>
        <dbReference type="Rhea" id="RHEA-COMP:10670"/>
        <dbReference type="ChEBI" id="CHEBI:15378"/>
        <dbReference type="ChEBI" id="CHEBI:30616"/>
        <dbReference type="ChEBI" id="CHEBI:32551"/>
        <dbReference type="ChEBI" id="CHEBI:33019"/>
        <dbReference type="ChEBI" id="CHEBI:82748"/>
        <dbReference type="ChEBI" id="CHEBI:83665"/>
        <dbReference type="ChEBI" id="CHEBI:456215"/>
        <dbReference type="EC" id="6.3.4.19"/>
    </reaction>
</comment>
<dbReference type="Gene3D" id="3.40.50.620">
    <property type="entry name" value="HUPs"/>
    <property type="match status" value="1"/>
</dbReference>
<accession>A0ABW3FHV2</accession>
<comment type="similarity">
    <text evidence="6">Belongs to the tRNA(Ile)-lysidine synthase family.</text>
</comment>
<dbReference type="EMBL" id="JBHTJV010000012">
    <property type="protein sequence ID" value="MFD0917353.1"/>
    <property type="molecule type" value="Genomic_DNA"/>
</dbReference>
<dbReference type="RefSeq" id="WP_377213214.1">
    <property type="nucleotide sequence ID" value="NZ_JBHTJV010000012.1"/>
</dbReference>
<dbReference type="GO" id="GO:0032267">
    <property type="term" value="F:tRNA(Ile)-lysidine synthase activity"/>
    <property type="evidence" value="ECO:0007669"/>
    <property type="project" value="UniProtKB-EC"/>
</dbReference>
<keyword evidence="3 6" id="KW-0547">Nucleotide-binding</keyword>
<dbReference type="Pfam" id="PF01171">
    <property type="entry name" value="ATP_bind_3"/>
    <property type="match status" value="1"/>
</dbReference>
<evidence type="ECO:0000256" key="1">
    <source>
        <dbReference type="ARBA" id="ARBA00022598"/>
    </source>
</evidence>
<dbReference type="NCBIfam" id="TIGR02432">
    <property type="entry name" value="lysidine_TilS_N"/>
    <property type="match status" value="1"/>
</dbReference>
<evidence type="ECO:0000256" key="5">
    <source>
        <dbReference type="ARBA" id="ARBA00048539"/>
    </source>
</evidence>
<proteinExistence type="inferred from homology"/>
<dbReference type="SUPFAM" id="SSF52402">
    <property type="entry name" value="Adenine nucleotide alpha hydrolases-like"/>
    <property type="match status" value="1"/>
</dbReference>
<protein>
    <recommendedName>
        <fullName evidence="6">tRNA(Ile)-lysidine synthase</fullName>
        <ecNumber evidence="6">6.3.4.19</ecNumber>
    </recommendedName>
    <alternativeName>
        <fullName evidence="6">tRNA(Ile)-2-lysyl-cytidine synthase</fullName>
    </alternativeName>
    <alternativeName>
        <fullName evidence="6">tRNA(Ile)-lysidine synthetase</fullName>
    </alternativeName>
</protein>
<dbReference type="HAMAP" id="MF_01161">
    <property type="entry name" value="tRNA_Ile_lys_synt"/>
    <property type="match status" value="1"/>
</dbReference>
<sequence>MLLKPSGKVLVAISGGSDSTALLHMLRETIAPADLFAATVDHGLRPTAKDEAKQVSRWCADLGVPHETLTWRPKGNRNGESARLARYALLADHARKCGVKTIAVGHTLDDQAETVFMRALRSRTESGTIGLSGMSEHTAYDELTIWRPLIGQRRAALRAFLQAEGIGWLDDPTNREIMQERIRIRHTLGHSPDNLAEKIARMAELGQRDRLWLSERVAEVLIRCAQLKEDGSLELTVEPDMPRRLLREAFSLLIMSAGGSNHRPALSKFGDCVDCAVSQGRMAKTVARVLVTVSGRKARFEREARHLGTGSVWPKVPFQRFRGASDDPVFAVLSELIGQTRST</sequence>
<evidence type="ECO:0000256" key="3">
    <source>
        <dbReference type="ARBA" id="ARBA00022741"/>
    </source>
</evidence>
<evidence type="ECO:0000313" key="9">
    <source>
        <dbReference type="Proteomes" id="UP001597101"/>
    </source>
</evidence>
<keyword evidence="4 6" id="KW-0067">ATP-binding</keyword>
<comment type="domain">
    <text evidence="6">The N-terminal region contains the highly conserved SGGXDS motif, predicted to be a P-loop motif involved in ATP binding.</text>
</comment>
<comment type="subcellular location">
    <subcellularLocation>
        <location evidence="6">Cytoplasm</location>
    </subcellularLocation>
</comment>
<dbReference type="PANTHER" id="PTHR43033:SF1">
    <property type="entry name" value="TRNA(ILE)-LYSIDINE SYNTHASE-RELATED"/>
    <property type="match status" value="1"/>
</dbReference>
<dbReference type="InterPro" id="IPR012094">
    <property type="entry name" value="tRNA_Ile_lys_synt"/>
</dbReference>
<dbReference type="EC" id="6.3.4.19" evidence="6"/>
<evidence type="ECO:0000259" key="7">
    <source>
        <dbReference type="Pfam" id="PF01171"/>
    </source>
</evidence>
<evidence type="ECO:0000256" key="6">
    <source>
        <dbReference type="HAMAP-Rule" id="MF_01161"/>
    </source>
</evidence>
<feature type="domain" description="tRNA(Ile)-lysidine/2-thiocytidine synthase N-terminal" evidence="7">
    <location>
        <begin position="8"/>
        <end position="186"/>
    </location>
</feature>
<name>A0ABW3FHV2_9HYPH</name>
<organism evidence="8 9">
    <name type="scientific">Pseudahrensia aquimaris</name>
    <dbReference type="NCBI Taxonomy" id="744461"/>
    <lineage>
        <taxon>Bacteria</taxon>
        <taxon>Pseudomonadati</taxon>
        <taxon>Pseudomonadota</taxon>
        <taxon>Alphaproteobacteria</taxon>
        <taxon>Hyphomicrobiales</taxon>
        <taxon>Ahrensiaceae</taxon>
        <taxon>Pseudahrensia</taxon>
    </lineage>
</organism>
<keyword evidence="6" id="KW-0963">Cytoplasm</keyword>
<dbReference type="CDD" id="cd01992">
    <property type="entry name" value="TilS_N"/>
    <property type="match status" value="1"/>
</dbReference>
<evidence type="ECO:0000256" key="4">
    <source>
        <dbReference type="ARBA" id="ARBA00022840"/>
    </source>
</evidence>
<dbReference type="PANTHER" id="PTHR43033">
    <property type="entry name" value="TRNA(ILE)-LYSIDINE SYNTHASE-RELATED"/>
    <property type="match status" value="1"/>
</dbReference>
<dbReference type="InterPro" id="IPR012795">
    <property type="entry name" value="tRNA_Ile_lys_synt_N"/>
</dbReference>
<dbReference type="Proteomes" id="UP001597101">
    <property type="component" value="Unassembled WGS sequence"/>
</dbReference>
<feature type="binding site" evidence="6">
    <location>
        <begin position="14"/>
        <end position="19"/>
    </location>
    <ligand>
        <name>ATP</name>
        <dbReference type="ChEBI" id="CHEBI:30616"/>
    </ligand>
</feature>
<keyword evidence="2 6" id="KW-0819">tRNA processing</keyword>
<evidence type="ECO:0000313" key="8">
    <source>
        <dbReference type="EMBL" id="MFD0917353.1"/>
    </source>
</evidence>
<evidence type="ECO:0000256" key="2">
    <source>
        <dbReference type="ARBA" id="ARBA00022694"/>
    </source>
</evidence>
<reference evidence="9" key="1">
    <citation type="journal article" date="2019" name="Int. J. Syst. Evol. Microbiol.">
        <title>The Global Catalogue of Microorganisms (GCM) 10K type strain sequencing project: providing services to taxonomists for standard genome sequencing and annotation.</title>
        <authorList>
            <consortium name="The Broad Institute Genomics Platform"/>
            <consortium name="The Broad Institute Genome Sequencing Center for Infectious Disease"/>
            <person name="Wu L."/>
            <person name="Ma J."/>
        </authorList>
    </citation>
    <scope>NUCLEOTIDE SEQUENCE [LARGE SCALE GENOMIC DNA]</scope>
    <source>
        <strain evidence="9">CCUG 60023</strain>
    </source>
</reference>
<comment type="function">
    <text evidence="6">Ligates lysine onto the cytidine present at position 34 of the AUA codon-specific tRNA(Ile) that contains the anticodon CAU, in an ATP-dependent manner. Cytidine is converted to lysidine, thus changing the amino acid specificity of the tRNA from methionine to isoleucine.</text>
</comment>
<dbReference type="InterPro" id="IPR014729">
    <property type="entry name" value="Rossmann-like_a/b/a_fold"/>
</dbReference>
<gene>
    <name evidence="6 8" type="primary">tilS</name>
    <name evidence="8" type="ORF">ACFQ14_13140</name>
</gene>
<keyword evidence="9" id="KW-1185">Reference proteome</keyword>
<keyword evidence="1 6" id="KW-0436">Ligase</keyword>
<dbReference type="InterPro" id="IPR011063">
    <property type="entry name" value="TilS/TtcA_N"/>
</dbReference>